<evidence type="ECO:0000259" key="8">
    <source>
        <dbReference type="PROSITE" id="PS51314"/>
    </source>
</evidence>
<keyword evidence="3 6" id="KW-0813">Transport</keyword>
<dbReference type="EMBL" id="LWDG02000734">
    <property type="protein sequence ID" value="KAE8262853.1"/>
    <property type="molecule type" value="Genomic_DNA"/>
</dbReference>
<organism evidence="9 10">
    <name type="scientific">Tilletia walkeri</name>
    <dbReference type="NCBI Taxonomy" id="117179"/>
    <lineage>
        <taxon>Eukaryota</taxon>
        <taxon>Fungi</taxon>
        <taxon>Dikarya</taxon>
        <taxon>Basidiomycota</taxon>
        <taxon>Ustilaginomycotina</taxon>
        <taxon>Exobasidiomycetes</taxon>
        <taxon>Tilletiales</taxon>
        <taxon>Tilletiaceae</taxon>
        <taxon>Tilletia</taxon>
    </lineage>
</organism>
<reference evidence="9" key="1">
    <citation type="submission" date="2016-04" db="EMBL/GenBank/DDBJ databases">
        <authorList>
            <person name="Nguyen H.D."/>
            <person name="Samba Siva P."/>
            <person name="Cullis J."/>
            <person name="Levesque C.A."/>
            <person name="Hambleton S."/>
        </authorList>
    </citation>
    <scope>NUCLEOTIDE SEQUENCE</scope>
    <source>
        <strain evidence="9">DAOMC 236422</strain>
    </source>
</reference>
<comment type="subcellular location">
    <subcellularLocation>
        <location evidence="1">Endosome</location>
    </subcellularLocation>
</comment>
<dbReference type="GO" id="GO:0006612">
    <property type="term" value="P:protein targeting to membrane"/>
    <property type="evidence" value="ECO:0007669"/>
    <property type="project" value="TreeGrafter"/>
</dbReference>
<name>A0A8X7N218_9BASI</name>
<feature type="region of interest" description="Disordered" evidence="7">
    <location>
        <begin position="1"/>
        <end position="34"/>
    </location>
</feature>
<dbReference type="PROSITE" id="PS51314">
    <property type="entry name" value="VPS37_C"/>
    <property type="match status" value="1"/>
</dbReference>
<accession>A0A8X7N218</accession>
<keyword evidence="5 6" id="KW-0653">Protein transport</keyword>
<evidence type="ECO:0000256" key="4">
    <source>
        <dbReference type="ARBA" id="ARBA00022753"/>
    </source>
</evidence>
<dbReference type="AlphaFoldDB" id="A0A8X7N218"/>
<evidence type="ECO:0000313" key="9">
    <source>
        <dbReference type="EMBL" id="KAE8262853.1"/>
    </source>
</evidence>
<dbReference type="GO" id="GO:0006623">
    <property type="term" value="P:protein targeting to vacuole"/>
    <property type="evidence" value="ECO:0007669"/>
    <property type="project" value="TreeGrafter"/>
</dbReference>
<keyword evidence="4" id="KW-0967">Endosome</keyword>
<comment type="caution">
    <text evidence="9">The sequence shown here is derived from an EMBL/GenBank/DDBJ whole genome shotgun (WGS) entry which is preliminary data.</text>
</comment>
<dbReference type="PANTHER" id="PTHR13678">
    <property type="entry name" value="VACUOLAR PROTEIN SORTING-ASSOCIATED PROTEIN 37"/>
    <property type="match status" value="1"/>
</dbReference>
<sequence length="234" mass="25671">MNADQYPSAPAGGSSPTATATAPLPDTPLSHNFPHIASLPRQTLEALSTNKDPQLYSALIHTDPSIASLLQQRSALLNRVRELAKRNEEQLRPALERVREETQSGFVAAKEAEEVLWKEEERKLAEAQRRFAPPALLAQLQQTTAKIYEQSEDLANALVEGRQLPPSLLAAARDVGHSRTGGGSSSSSAPEEGAEGTTAADPIQTFTKAFLSLRTAYHRRAMIEERWRRDSIRI</sequence>
<feature type="compositionally biased region" description="Low complexity" evidence="7">
    <location>
        <begin position="185"/>
        <end position="200"/>
    </location>
</feature>
<dbReference type="PANTHER" id="PTHR13678:SF2">
    <property type="entry name" value="VACUOLAR PROTEIN SORTING-ASSOCIATED PROTEIN 37A"/>
    <property type="match status" value="1"/>
</dbReference>
<feature type="domain" description="VPS37 C-terminal" evidence="8">
    <location>
        <begin position="114"/>
        <end position="234"/>
    </location>
</feature>
<feature type="compositionally biased region" description="Low complexity" evidence="7">
    <location>
        <begin position="7"/>
        <end position="30"/>
    </location>
</feature>
<proteinExistence type="inferred from homology"/>
<keyword evidence="10" id="KW-1185">Reference proteome</keyword>
<dbReference type="GO" id="GO:0043162">
    <property type="term" value="P:ubiquitin-dependent protein catabolic process via the multivesicular body sorting pathway"/>
    <property type="evidence" value="ECO:0007669"/>
    <property type="project" value="TreeGrafter"/>
</dbReference>
<feature type="region of interest" description="Disordered" evidence="7">
    <location>
        <begin position="174"/>
        <end position="201"/>
    </location>
</feature>
<protein>
    <recommendedName>
        <fullName evidence="8">VPS37 C-terminal domain-containing protein</fullName>
    </recommendedName>
</protein>
<dbReference type="Pfam" id="PF07200">
    <property type="entry name" value="Mod_r"/>
    <property type="match status" value="1"/>
</dbReference>
<comment type="similarity">
    <text evidence="2">Belongs to the VPS37 family.</text>
</comment>
<evidence type="ECO:0000256" key="5">
    <source>
        <dbReference type="ARBA" id="ARBA00022927"/>
    </source>
</evidence>
<dbReference type="GO" id="GO:0000813">
    <property type="term" value="C:ESCRT I complex"/>
    <property type="evidence" value="ECO:0007669"/>
    <property type="project" value="TreeGrafter"/>
</dbReference>
<evidence type="ECO:0000256" key="3">
    <source>
        <dbReference type="ARBA" id="ARBA00022448"/>
    </source>
</evidence>
<evidence type="ECO:0000256" key="1">
    <source>
        <dbReference type="ARBA" id="ARBA00004177"/>
    </source>
</evidence>
<evidence type="ECO:0000313" key="10">
    <source>
        <dbReference type="Proteomes" id="UP000078113"/>
    </source>
</evidence>
<evidence type="ECO:0000256" key="7">
    <source>
        <dbReference type="SAM" id="MobiDB-lite"/>
    </source>
</evidence>
<reference evidence="9" key="2">
    <citation type="journal article" date="2019" name="IMA Fungus">
        <title>Genome sequencing and comparison of five Tilletia species to identify candidate genes for the detection of regulated species infecting wheat.</title>
        <authorList>
            <person name="Nguyen H.D.T."/>
            <person name="Sultana T."/>
            <person name="Kesanakurti P."/>
            <person name="Hambleton S."/>
        </authorList>
    </citation>
    <scope>NUCLEOTIDE SEQUENCE</scope>
    <source>
        <strain evidence="9">DAOMC 236422</strain>
    </source>
</reference>
<dbReference type="InterPro" id="IPR009851">
    <property type="entry name" value="Mod_r"/>
</dbReference>
<evidence type="ECO:0000256" key="6">
    <source>
        <dbReference type="PROSITE-ProRule" id="PRU00646"/>
    </source>
</evidence>
<evidence type="ECO:0000256" key="2">
    <source>
        <dbReference type="ARBA" id="ARBA00007617"/>
    </source>
</evidence>
<gene>
    <name evidence="9" type="ORF">A4X09_0g7372</name>
</gene>
<dbReference type="Proteomes" id="UP000078113">
    <property type="component" value="Unassembled WGS sequence"/>
</dbReference>